<proteinExistence type="predicted"/>
<dbReference type="EMBL" id="NRDI02000005">
    <property type="protein sequence ID" value="KAI1516067.1"/>
    <property type="molecule type" value="Genomic_DNA"/>
</dbReference>
<feature type="compositionally biased region" description="Polar residues" evidence="1">
    <location>
        <begin position="156"/>
        <end position="166"/>
    </location>
</feature>
<feature type="compositionally biased region" description="Basic and acidic residues" evidence="1">
    <location>
        <begin position="293"/>
        <end position="317"/>
    </location>
</feature>
<feature type="compositionally biased region" description="Polar residues" evidence="1">
    <location>
        <begin position="1034"/>
        <end position="1043"/>
    </location>
</feature>
<gene>
    <name evidence="2" type="ORF">Ptr86124_004604</name>
</gene>
<evidence type="ECO:0000313" key="2">
    <source>
        <dbReference type="EMBL" id="KAI1516067.1"/>
    </source>
</evidence>
<evidence type="ECO:0008006" key="4">
    <source>
        <dbReference type="Google" id="ProtNLM"/>
    </source>
</evidence>
<dbReference type="Proteomes" id="UP000249757">
    <property type="component" value="Unassembled WGS sequence"/>
</dbReference>
<dbReference type="SUPFAM" id="SSF52047">
    <property type="entry name" value="RNI-like"/>
    <property type="match status" value="1"/>
</dbReference>
<feature type="region of interest" description="Disordered" evidence="1">
    <location>
        <begin position="22"/>
        <end position="239"/>
    </location>
</feature>
<feature type="compositionally biased region" description="Basic residues" evidence="1">
    <location>
        <begin position="27"/>
        <end position="36"/>
    </location>
</feature>
<feature type="region of interest" description="Disordered" evidence="1">
    <location>
        <begin position="1006"/>
        <end position="1063"/>
    </location>
</feature>
<dbReference type="Gene3D" id="3.80.10.10">
    <property type="entry name" value="Ribonuclease Inhibitor"/>
    <property type="match status" value="1"/>
</dbReference>
<evidence type="ECO:0000256" key="1">
    <source>
        <dbReference type="SAM" id="MobiDB-lite"/>
    </source>
</evidence>
<feature type="compositionally biased region" description="Polar residues" evidence="1">
    <location>
        <begin position="117"/>
        <end position="129"/>
    </location>
</feature>
<feature type="region of interest" description="Disordered" evidence="1">
    <location>
        <begin position="922"/>
        <end position="951"/>
    </location>
</feature>
<dbReference type="InterPro" id="IPR032675">
    <property type="entry name" value="LRR_dom_sf"/>
</dbReference>
<protein>
    <recommendedName>
        <fullName evidence="4">CCHC-type domain-containing protein</fullName>
    </recommendedName>
</protein>
<dbReference type="PANTHER" id="PTHR48125">
    <property type="entry name" value="LP07818P1"/>
    <property type="match status" value="1"/>
</dbReference>
<feature type="compositionally biased region" description="Basic and acidic residues" evidence="1">
    <location>
        <begin position="58"/>
        <end position="75"/>
    </location>
</feature>
<feature type="compositionally biased region" description="Pro residues" evidence="1">
    <location>
        <begin position="95"/>
        <end position="112"/>
    </location>
</feature>
<feature type="compositionally biased region" description="Polar residues" evidence="1">
    <location>
        <begin position="1342"/>
        <end position="1354"/>
    </location>
</feature>
<feature type="compositionally biased region" description="Basic and acidic residues" evidence="1">
    <location>
        <begin position="340"/>
        <end position="362"/>
    </location>
</feature>
<feature type="compositionally biased region" description="Basic and acidic residues" evidence="1">
    <location>
        <begin position="275"/>
        <end position="286"/>
    </location>
</feature>
<feature type="compositionally biased region" description="Low complexity" evidence="1">
    <location>
        <begin position="924"/>
        <end position="939"/>
    </location>
</feature>
<keyword evidence="3" id="KW-1185">Reference proteome</keyword>
<dbReference type="PANTHER" id="PTHR48125:SF12">
    <property type="entry name" value="AT HOOK TRANSCRIPTION FACTOR FAMILY-RELATED"/>
    <property type="match status" value="1"/>
</dbReference>
<feature type="region of interest" description="Disordered" evidence="1">
    <location>
        <begin position="1270"/>
        <end position="1354"/>
    </location>
</feature>
<name>A0A922NJ81_9PLEO</name>
<feature type="region of interest" description="Disordered" evidence="1">
    <location>
        <begin position="273"/>
        <end position="409"/>
    </location>
</feature>
<feature type="compositionally biased region" description="Low complexity" evidence="1">
    <location>
        <begin position="145"/>
        <end position="155"/>
    </location>
</feature>
<accession>A0A922NJ81</accession>
<organism evidence="2 3">
    <name type="scientific">Pyrenophora tritici-repentis</name>
    <dbReference type="NCBI Taxonomy" id="45151"/>
    <lineage>
        <taxon>Eukaryota</taxon>
        <taxon>Fungi</taxon>
        <taxon>Dikarya</taxon>
        <taxon>Ascomycota</taxon>
        <taxon>Pezizomycotina</taxon>
        <taxon>Dothideomycetes</taxon>
        <taxon>Pleosporomycetidae</taxon>
        <taxon>Pleosporales</taxon>
        <taxon>Pleosporineae</taxon>
        <taxon>Pleosporaceae</taxon>
        <taxon>Pyrenophora</taxon>
    </lineage>
</organism>
<feature type="compositionally biased region" description="Low complexity" evidence="1">
    <location>
        <begin position="1009"/>
        <end position="1028"/>
    </location>
</feature>
<comment type="caution">
    <text evidence="2">The sequence shown here is derived from an EMBL/GenBank/DDBJ whole genome shotgun (WGS) entry which is preliminary data.</text>
</comment>
<sequence>MTAIQAPVDTASAMEEIHGVDVSWLHHSTRDHHHRQQAPSSPGLSKDAPPKTSSHGGLPDRPRSSHQNHEPKPETTRPASPPRPPPAAAVKGGQPAPPKSATPPQKIAPPKRPTLLSRGSNEKNVSGTTPPDGKALSRRGSWMNSISSKFSSQNSPAQTTHTQAQGSPAAPNGAAHTTPSANGALNGIQAASGPASEGYVPQPPKSSFVENVLRRLSSGTQVGTGGKAHPNGGMCPRKIMNVDPNRERCLVPELDQNKLRKVAFCVDVEIAGGPKYKDDADTDDKKPKRKEKKLKERGEGEALKNPETVAEEKDKDGVIAITQEVVGKDADPNPEGTIADDEKQEPSKKKEKKKRSEAERKERKEKKRRKAEENGTIPLELTRDEDSGSVEGVPAASGTTTPRAQDRPTIDPLRIYRRCCQLRESPILKRISDQLAAPRACSVVQPGVVTCLDLTGSRLQMADVMTLSDWLAIVPVKKLFLEDADLNDEKIRVILAGLLAAKVPEPPKIRDHSSGTREGLCQQGSSAIKKLVLKNNPKITAEGWKHIALFLYMCKSIMAVDVSMIPFPQPPPQVTSPTTNGPANGSRTGDIAEIFSKAISERLGGSELQELAMAECNLTSSSIKKIIHGCVISGIQRVSLATNDIDEEGLEHILHYLRSGVCQGIDLGGNDLRPWIGKLCEGITHCKNSLLWALCLQDTGLTPDSLKTLFPALTALPSFKFLDLSHNRGLFLGETSLCLLRKYMPQLRELKRIHLMDVDMTPEAAIAIAEILPDCLQIAHINILENPEITRVATATDEETQEDAAALYASLTLAAKLSNSLVCVDVDIPAPEQGEVIKALAKQVVAYCLRNIESINEVPELHAAPKQVEIPQILRHLVGPEDGQYQESDNTSADNDNDYIVGGTGIVKALSYCLSHKDADLRRISGSGTSTPRSRSRVPVLEEPSKARAMSKDLLETARNTRSRIQPAIIREAKSGNDMSYRRLLFLDQTLEGMIQRFEDEYPETRIQPSDAASTSSSIPSNSPPTSAVPTLDASVTTDQTAPESDEDEPMRIRSRHNSDVSLASRNMSLEEGRLHRFGHRVRTGLLNSSRPTTPNASENHEAFISGSADCEGLPEHILALREYFMKYSGDDMRTMIEGKGWEEAFDSIVENAEELRNLERDDPAHFKIFKDSQIAALKNRNPDIFAPGEKDVQLRTPTPPAALPEAPWVAQTPSNARELEAQSSLIRERVRQHKSSSPASIIMAIDQLKKGAEVMMLSAELMRDRISSLEKANSAASERRRRSKRRIQKHGVLTKGAGEDILAQNEADQQIAHEERQGGARSGLSQRAQRRCTRCKETGHNSRTCKTDTINIE</sequence>
<reference evidence="3" key="1">
    <citation type="journal article" date="2022" name="Microb. Genom.">
        <title>A global pangenome for the wheat fungal pathogen Pyrenophora tritici-repentis and prediction of effector protein structural homology.</title>
        <authorList>
            <person name="Moolhuijzen P.M."/>
            <person name="See P.T."/>
            <person name="Shi G."/>
            <person name="Powell H.R."/>
            <person name="Cockram J."/>
            <person name="Jorgensen L.N."/>
            <person name="Benslimane H."/>
            <person name="Strelkov S.E."/>
            <person name="Turner J."/>
            <person name="Liu Z."/>
            <person name="Moffat C.S."/>
        </authorList>
    </citation>
    <scope>NUCLEOTIDE SEQUENCE [LARGE SCALE GENOMIC DNA]</scope>
</reference>
<feature type="compositionally biased region" description="Basic residues" evidence="1">
    <location>
        <begin position="1280"/>
        <end position="1290"/>
    </location>
</feature>
<evidence type="ECO:0000313" key="3">
    <source>
        <dbReference type="Proteomes" id="UP000249757"/>
    </source>
</evidence>